<dbReference type="Proteomes" id="UP000590511">
    <property type="component" value="Unassembled WGS sequence"/>
</dbReference>
<evidence type="ECO:0000313" key="6">
    <source>
        <dbReference type="Proteomes" id="UP000590511"/>
    </source>
</evidence>
<keyword evidence="2" id="KW-0472">Membrane</keyword>
<name>A0A7W7HF04_9ACTN</name>
<accession>A0A7W7HF04</accession>
<proteinExistence type="predicted"/>
<feature type="transmembrane region" description="Helical" evidence="2">
    <location>
        <begin position="79"/>
        <end position="97"/>
    </location>
</feature>
<keyword evidence="7" id="KW-1185">Reference proteome</keyword>
<feature type="region of interest" description="Disordered" evidence="1">
    <location>
        <begin position="1"/>
        <end position="48"/>
    </location>
</feature>
<evidence type="ECO:0000259" key="3">
    <source>
        <dbReference type="Pfam" id="PF11203"/>
    </source>
</evidence>
<keyword evidence="2" id="KW-1133">Transmembrane helix</keyword>
<dbReference type="Proteomes" id="UP000631312">
    <property type="component" value="Unassembled WGS sequence"/>
</dbReference>
<feature type="domain" description="Type VII secretion system protein EccE" evidence="3">
    <location>
        <begin position="231"/>
        <end position="331"/>
    </location>
</feature>
<evidence type="ECO:0000256" key="2">
    <source>
        <dbReference type="SAM" id="Phobius"/>
    </source>
</evidence>
<dbReference type="EMBL" id="JACHNC010000001">
    <property type="protein sequence ID" value="MBB4749320.1"/>
    <property type="molecule type" value="Genomic_DNA"/>
</dbReference>
<dbReference type="RefSeq" id="WP_188121660.1">
    <property type="nucleotide sequence ID" value="NZ_BOMP01000041.1"/>
</dbReference>
<dbReference type="Pfam" id="PF11203">
    <property type="entry name" value="EccE"/>
    <property type="match status" value="1"/>
</dbReference>
<reference evidence="5 6" key="1">
    <citation type="submission" date="2020-08" db="EMBL/GenBank/DDBJ databases">
        <title>Sequencing the genomes of 1000 actinobacteria strains.</title>
        <authorList>
            <person name="Klenk H.-P."/>
        </authorList>
    </citation>
    <scope>NUCLEOTIDE SEQUENCE [LARGE SCALE GENOMIC DNA]</scope>
    <source>
        <strain evidence="5 6">DSM 43150</strain>
    </source>
</reference>
<keyword evidence="2" id="KW-0812">Transmembrane</keyword>
<evidence type="ECO:0000256" key="1">
    <source>
        <dbReference type="SAM" id="MobiDB-lite"/>
    </source>
</evidence>
<comment type="caution">
    <text evidence="5">The sequence shown here is derived from an EMBL/GenBank/DDBJ whole genome shotgun (WGS) entry which is preliminary data.</text>
</comment>
<dbReference type="AlphaFoldDB" id="A0A7W7HF04"/>
<evidence type="ECO:0000313" key="5">
    <source>
        <dbReference type="EMBL" id="MBB4749320.1"/>
    </source>
</evidence>
<gene>
    <name evidence="4" type="ORF">Alo02nite_31570</name>
    <name evidence="5" type="ORF">BJ964_003481</name>
</gene>
<evidence type="ECO:0000313" key="7">
    <source>
        <dbReference type="Proteomes" id="UP000631312"/>
    </source>
</evidence>
<feature type="transmembrane region" description="Helical" evidence="2">
    <location>
        <begin position="53"/>
        <end position="73"/>
    </location>
</feature>
<dbReference type="EMBL" id="BOMP01000041">
    <property type="protein sequence ID" value="GIE40259.1"/>
    <property type="molecule type" value="Genomic_DNA"/>
</dbReference>
<reference evidence="4 7" key="2">
    <citation type="submission" date="2021-01" db="EMBL/GenBank/DDBJ databases">
        <title>Whole genome shotgun sequence of Actinoplanes lobatus NBRC 12513.</title>
        <authorList>
            <person name="Komaki H."/>
            <person name="Tamura T."/>
        </authorList>
    </citation>
    <scope>NUCLEOTIDE SEQUENCE [LARGE SCALE GENOMIC DNA]</scope>
    <source>
        <strain evidence="4 7">NBRC 12513</strain>
    </source>
</reference>
<evidence type="ECO:0000313" key="4">
    <source>
        <dbReference type="EMBL" id="GIE40259.1"/>
    </source>
</evidence>
<feature type="compositionally biased region" description="Pro residues" evidence="1">
    <location>
        <begin position="23"/>
        <end position="32"/>
    </location>
</feature>
<dbReference type="InterPro" id="IPR050051">
    <property type="entry name" value="EccE_dom"/>
</dbReference>
<sequence length="426" mass="44370">MHRGEGPTYGAAVPLRPPGSAAQPPPPRPVPRATPQYRPPEASVRAVPRRGHLGPFSLAQIVAAEAAALALVFAVTQNIATLAVTVAGAAAVVLVFFSRRQHRWWLEHRRVAAEHRRRRAARPDPRSGPVLAALRSVAPGLTVRDVTASDGTVGVARDEAGWYSVVAVDPAVTEVPMDALAGALAGTGQPGLVMELVTHTVPAPSPDVPAASPSGASYRQLVESVSAGPVPAYRETSISVRIDAQALAEALLDHTADPEAAATLVGGLGRKVAANLRRLGITGRPLDADQLLALLARSCDVEPWALADGPGVDEAWTHWRSARLIHRTYWLKTWPTSATEIGSLFAWAATAPAAQTSVALLLRAGAGDEVAVRAFIRMAARPDADLAALDRVLQEGVRRAGGELLPLDGEQGPAAYATAPTGGGAG</sequence>
<organism evidence="5 6">
    <name type="scientific">Actinoplanes lobatus</name>
    <dbReference type="NCBI Taxonomy" id="113568"/>
    <lineage>
        <taxon>Bacteria</taxon>
        <taxon>Bacillati</taxon>
        <taxon>Actinomycetota</taxon>
        <taxon>Actinomycetes</taxon>
        <taxon>Micromonosporales</taxon>
        <taxon>Micromonosporaceae</taxon>
        <taxon>Actinoplanes</taxon>
    </lineage>
</organism>
<protein>
    <submittedName>
        <fullName evidence="5">Type VII secretion protein EccE</fullName>
    </submittedName>
</protein>